<dbReference type="GO" id="GO:0000287">
    <property type="term" value="F:magnesium ion binding"/>
    <property type="evidence" value="ECO:0007669"/>
    <property type="project" value="UniProtKB-UniRule"/>
</dbReference>
<comment type="similarity">
    <text evidence="6">Belongs to the PINc/VapC protein family.</text>
</comment>
<keyword evidence="2 6" id="KW-0540">Nuclease</keyword>
<dbReference type="InterPro" id="IPR006226">
    <property type="entry name" value="Mtu_PIN"/>
</dbReference>
<comment type="cofactor">
    <cofactor evidence="6">
        <name>Mg(2+)</name>
        <dbReference type="ChEBI" id="CHEBI:18420"/>
    </cofactor>
</comment>
<evidence type="ECO:0000256" key="3">
    <source>
        <dbReference type="ARBA" id="ARBA00022723"/>
    </source>
</evidence>
<keyword evidence="5 6" id="KW-0460">Magnesium</keyword>
<dbReference type="InterPro" id="IPR029060">
    <property type="entry name" value="PIN-like_dom_sf"/>
</dbReference>
<dbReference type="EC" id="3.1.-.-" evidence="6"/>
<gene>
    <name evidence="6" type="primary">vapC</name>
    <name evidence="8" type="ORF">CJ203_03625</name>
</gene>
<dbReference type="GO" id="GO:0045926">
    <property type="term" value="P:negative regulation of growth"/>
    <property type="evidence" value="ECO:0007669"/>
    <property type="project" value="UniProtKB-ARBA"/>
</dbReference>
<dbReference type="EMBL" id="PNHG01000004">
    <property type="protein sequence ID" value="PMC64760.1"/>
    <property type="molecule type" value="Genomic_DNA"/>
</dbReference>
<dbReference type="InterPro" id="IPR002716">
    <property type="entry name" value="PIN_dom"/>
</dbReference>
<dbReference type="GO" id="GO:0004540">
    <property type="term" value="F:RNA nuclease activity"/>
    <property type="evidence" value="ECO:0007669"/>
    <property type="project" value="InterPro"/>
</dbReference>
<sequence length="142" mass="15760">MIVDANVLIYAVDSSSSHHREASDWLESALSGPERVGLPWVSLIAFQRICTNPRLFDHPLSPAAASDLIEAWAEHPNTWIPTPSPNHAHILRMLTVNNEAVGNLVTDAHLAALAIEHGTSVCSFYRDFARFRGVQWVNPLDR</sequence>
<dbReference type="SUPFAM" id="SSF88723">
    <property type="entry name" value="PIN domain-like"/>
    <property type="match status" value="1"/>
</dbReference>
<dbReference type="GO" id="GO:0090729">
    <property type="term" value="F:toxin activity"/>
    <property type="evidence" value="ECO:0007669"/>
    <property type="project" value="UniProtKB-KW"/>
</dbReference>
<dbReference type="Proteomes" id="UP000235836">
    <property type="component" value="Unassembled WGS sequence"/>
</dbReference>
<proteinExistence type="inferred from homology"/>
<comment type="caution">
    <text evidence="8">The sequence shown here is derived from an EMBL/GenBank/DDBJ whole genome shotgun (WGS) entry which is preliminary data.</text>
</comment>
<dbReference type="Pfam" id="PF01850">
    <property type="entry name" value="PIN"/>
    <property type="match status" value="1"/>
</dbReference>
<comment type="function">
    <text evidence="6">Toxic component of a toxin-antitoxin (TA) system. An RNase.</text>
</comment>
<evidence type="ECO:0000256" key="4">
    <source>
        <dbReference type="ARBA" id="ARBA00022801"/>
    </source>
</evidence>
<accession>A0A2N6T625</accession>
<feature type="binding site" evidence="6">
    <location>
        <position position="4"/>
    </location>
    <ligand>
        <name>Mg(2+)</name>
        <dbReference type="ChEBI" id="CHEBI:18420"/>
    </ligand>
</feature>
<keyword evidence="9" id="KW-1185">Reference proteome</keyword>
<evidence type="ECO:0000259" key="7">
    <source>
        <dbReference type="Pfam" id="PF01850"/>
    </source>
</evidence>
<evidence type="ECO:0000256" key="2">
    <source>
        <dbReference type="ARBA" id="ARBA00022722"/>
    </source>
</evidence>
<dbReference type="InterPro" id="IPR022907">
    <property type="entry name" value="VapC_family"/>
</dbReference>
<keyword evidence="3 6" id="KW-0479">Metal-binding</keyword>
<evidence type="ECO:0000313" key="8">
    <source>
        <dbReference type="EMBL" id="PMC64760.1"/>
    </source>
</evidence>
<evidence type="ECO:0000256" key="6">
    <source>
        <dbReference type="HAMAP-Rule" id="MF_00265"/>
    </source>
</evidence>
<feature type="domain" description="PIN" evidence="7">
    <location>
        <begin position="1"/>
        <end position="132"/>
    </location>
</feature>
<feature type="binding site" evidence="6">
    <location>
        <position position="107"/>
    </location>
    <ligand>
        <name>Mg(2+)</name>
        <dbReference type="ChEBI" id="CHEBI:18420"/>
    </ligand>
</feature>
<dbReference type="CDD" id="cd18678">
    <property type="entry name" value="PIN_MtVapC25_VapC33-like"/>
    <property type="match status" value="1"/>
</dbReference>
<evidence type="ECO:0000313" key="9">
    <source>
        <dbReference type="Proteomes" id="UP000235836"/>
    </source>
</evidence>
<reference evidence="8 9" key="1">
    <citation type="submission" date="2017-09" db="EMBL/GenBank/DDBJ databases">
        <title>Bacterial strain isolated from the female urinary microbiota.</title>
        <authorList>
            <person name="Thomas-White K."/>
            <person name="Kumar N."/>
            <person name="Forster S."/>
            <person name="Putonti C."/>
            <person name="Lawley T."/>
            <person name="Wolfe A.J."/>
        </authorList>
    </citation>
    <scope>NUCLEOTIDE SEQUENCE [LARGE SCALE GENOMIC DNA]</scope>
    <source>
        <strain evidence="8 9">UMB0792</strain>
    </source>
</reference>
<dbReference type="AlphaFoldDB" id="A0A2N6T625"/>
<dbReference type="HAMAP" id="MF_00265">
    <property type="entry name" value="VapC_Nob1"/>
    <property type="match status" value="1"/>
</dbReference>
<protein>
    <recommendedName>
        <fullName evidence="6">Ribonuclease VapC</fullName>
        <shortName evidence="6">RNase VapC</shortName>
        <ecNumber evidence="6">3.1.-.-</ecNumber>
    </recommendedName>
    <alternativeName>
        <fullName evidence="6">Toxin VapC</fullName>
    </alternativeName>
</protein>
<evidence type="ECO:0000256" key="5">
    <source>
        <dbReference type="ARBA" id="ARBA00022842"/>
    </source>
</evidence>
<dbReference type="RefSeq" id="WP_102723582.1">
    <property type="nucleotide sequence ID" value="NZ_PNHG01000004.1"/>
</dbReference>
<keyword evidence="4 6" id="KW-0378">Hydrolase</keyword>
<dbReference type="GO" id="GO:0016788">
    <property type="term" value="F:hydrolase activity, acting on ester bonds"/>
    <property type="evidence" value="ECO:0007669"/>
    <property type="project" value="InterPro"/>
</dbReference>
<dbReference type="NCBIfam" id="TIGR00028">
    <property type="entry name" value="Mtu_PIN_fam"/>
    <property type="match status" value="1"/>
</dbReference>
<dbReference type="Gene3D" id="3.40.50.1010">
    <property type="entry name" value="5'-nuclease"/>
    <property type="match status" value="1"/>
</dbReference>
<keyword evidence="1 6" id="KW-1277">Toxin-antitoxin system</keyword>
<keyword evidence="6" id="KW-0800">Toxin</keyword>
<organism evidence="8 9">
    <name type="scientific">Corynebacterium tuscaniense</name>
    <dbReference type="NCBI Taxonomy" id="302449"/>
    <lineage>
        <taxon>Bacteria</taxon>
        <taxon>Bacillati</taxon>
        <taxon>Actinomycetota</taxon>
        <taxon>Actinomycetes</taxon>
        <taxon>Mycobacteriales</taxon>
        <taxon>Corynebacteriaceae</taxon>
        <taxon>Corynebacterium</taxon>
    </lineage>
</organism>
<name>A0A2N6T625_9CORY</name>
<evidence type="ECO:0000256" key="1">
    <source>
        <dbReference type="ARBA" id="ARBA00022649"/>
    </source>
</evidence>